<name>A0A0F4GXL5_9PEZI</name>
<dbReference type="GO" id="GO:0016020">
    <property type="term" value="C:membrane"/>
    <property type="evidence" value="ECO:0007669"/>
    <property type="project" value="UniProtKB-SubCell"/>
</dbReference>
<gene>
    <name evidence="17" type="ORF">TI39_contig279g00080</name>
</gene>
<keyword evidence="10" id="KW-0443">Lipid metabolism</keyword>
<evidence type="ECO:0000256" key="12">
    <source>
        <dbReference type="ARBA" id="ARBA00059620"/>
    </source>
</evidence>
<dbReference type="Proteomes" id="UP000033647">
    <property type="component" value="Unassembled WGS sequence"/>
</dbReference>
<feature type="region of interest" description="Disordered" evidence="15">
    <location>
        <begin position="637"/>
        <end position="675"/>
    </location>
</feature>
<dbReference type="OrthoDB" id="4347at2759"/>
<dbReference type="PANTHER" id="PTHR24322">
    <property type="entry name" value="PKSB"/>
    <property type="match status" value="1"/>
</dbReference>
<dbReference type="InterPro" id="IPR034163">
    <property type="entry name" value="Aspergillopepsin-like_cat_dom"/>
</dbReference>
<dbReference type="InterPro" id="IPR021109">
    <property type="entry name" value="Peptidase_aspartic_dom_sf"/>
</dbReference>
<dbReference type="PROSITE" id="PS51767">
    <property type="entry name" value="PEPTIDASE_A1"/>
    <property type="match status" value="1"/>
</dbReference>
<dbReference type="PRINTS" id="PR00081">
    <property type="entry name" value="GDHRDH"/>
</dbReference>
<proteinExistence type="inferred from homology"/>
<evidence type="ECO:0000256" key="13">
    <source>
        <dbReference type="ARBA" id="ARBA00068717"/>
    </source>
</evidence>
<feature type="compositionally biased region" description="Polar residues" evidence="15">
    <location>
        <begin position="1459"/>
        <end position="1468"/>
    </location>
</feature>
<dbReference type="CDD" id="cd05339">
    <property type="entry name" value="17beta-HSDXI-like_SDR_c"/>
    <property type="match status" value="1"/>
</dbReference>
<feature type="region of interest" description="Disordered" evidence="15">
    <location>
        <begin position="65"/>
        <end position="138"/>
    </location>
</feature>
<feature type="compositionally biased region" description="Low complexity" evidence="15">
    <location>
        <begin position="294"/>
        <end position="305"/>
    </location>
</feature>
<dbReference type="InterPro" id="IPR033121">
    <property type="entry name" value="PEPTIDASE_A1"/>
</dbReference>
<comment type="caution">
    <text evidence="17">The sequence shown here is derived from an EMBL/GenBank/DDBJ whole genome shotgun (WGS) entry which is preliminary data.</text>
</comment>
<comment type="subcellular location">
    <subcellularLocation>
        <location evidence="1">Membrane</location>
        <topology evidence="1">Multi-pass membrane protein</topology>
    </subcellularLocation>
</comment>
<accession>A0A0F4GXL5</accession>
<evidence type="ECO:0000256" key="4">
    <source>
        <dbReference type="ARBA" id="ARBA00022692"/>
    </source>
</evidence>
<keyword evidence="9" id="KW-0560">Oxidoreductase</keyword>
<feature type="region of interest" description="Disordered" evidence="15">
    <location>
        <begin position="1459"/>
        <end position="1480"/>
    </location>
</feature>
<feature type="region of interest" description="Disordered" evidence="15">
    <location>
        <begin position="694"/>
        <end position="721"/>
    </location>
</feature>
<evidence type="ECO:0000256" key="15">
    <source>
        <dbReference type="SAM" id="MobiDB-lite"/>
    </source>
</evidence>
<feature type="compositionally biased region" description="Low complexity" evidence="15">
    <location>
        <begin position="646"/>
        <end position="675"/>
    </location>
</feature>
<evidence type="ECO:0000256" key="1">
    <source>
        <dbReference type="ARBA" id="ARBA00004141"/>
    </source>
</evidence>
<dbReference type="PANTHER" id="PTHR24322:SF736">
    <property type="entry name" value="RETINOL DEHYDROGENASE 10"/>
    <property type="match status" value="1"/>
</dbReference>
<organism evidence="17 18">
    <name type="scientific">Zymoseptoria brevis</name>
    <dbReference type="NCBI Taxonomy" id="1047168"/>
    <lineage>
        <taxon>Eukaryota</taxon>
        <taxon>Fungi</taxon>
        <taxon>Dikarya</taxon>
        <taxon>Ascomycota</taxon>
        <taxon>Pezizomycotina</taxon>
        <taxon>Dothideomycetes</taxon>
        <taxon>Dothideomycetidae</taxon>
        <taxon>Mycosphaerellales</taxon>
        <taxon>Mycosphaerellaceae</taxon>
        <taxon>Zymoseptoria</taxon>
    </lineage>
</organism>
<evidence type="ECO:0000256" key="8">
    <source>
        <dbReference type="ARBA" id="ARBA00022989"/>
    </source>
</evidence>
<keyword evidence="11" id="KW-0472">Membrane</keyword>
<feature type="compositionally biased region" description="Low complexity" evidence="15">
    <location>
        <begin position="980"/>
        <end position="992"/>
    </location>
</feature>
<evidence type="ECO:0000256" key="3">
    <source>
        <dbReference type="ARBA" id="ARBA00022670"/>
    </source>
</evidence>
<feature type="domain" description="Peptidase A1" evidence="16">
    <location>
        <begin position="1147"/>
        <end position="1451"/>
    </location>
</feature>
<evidence type="ECO:0000256" key="2">
    <source>
        <dbReference type="ARBA" id="ARBA00006484"/>
    </source>
</evidence>
<dbReference type="Gene3D" id="3.40.50.720">
    <property type="entry name" value="NAD(P)-binding Rossmann-like Domain"/>
    <property type="match status" value="1"/>
</dbReference>
<dbReference type="InterPro" id="IPR002347">
    <property type="entry name" value="SDR_fam"/>
</dbReference>
<dbReference type="STRING" id="1047168.A0A0F4GXL5"/>
<keyword evidence="18" id="KW-1185">Reference proteome</keyword>
<keyword evidence="7" id="KW-0521">NADP</keyword>
<keyword evidence="3" id="KW-0645">Protease</keyword>
<reference evidence="17 18" key="1">
    <citation type="submission" date="2015-03" db="EMBL/GenBank/DDBJ databases">
        <title>RNA-seq based gene annotation and comparative genomics of four Zymoseptoria species reveal species-specific pathogenicity related genes and transposable element activity.</title>
        <authorList>
            <person name="Grandaubert J."/>
            <person name="Bhattacharyya A."/>
            <person name="Stukenbrock E.H."/>
        </authorList>
    </citation>
    <scope>NUCLEOTIDE SEQUENCE [LARGE SCALE GENOMIC DNA]</scope>
    <source>
        <strain evidence="17 18">Zb18110</strain>
    </source>
</reference>
<dbReference type="SUPFAM" id="SSF50630">
    <property type="entry name" value="Acid proteases"/>
    <property type="match status" value="1"/>
</dbReference>
<keyword evidence="8" id="KW-1133">Transmembrane helix</keyword>
<comment type="similarity">
    <text evidence="2">Belongs to the short-chain dehydrogenases/reductases (SDR) family.</text>
</comment>
<dbReference type="PRINTS" id="PR00080">
    <property type="entry name" value="SDRFAMILY"/>
</dbReference>
<feature type="region of interest" description="Disordered" evidence="15">
    <location>
        <begin position="816"/>
        <end position="835"/>
    </location>
</feature>
<dbReference type="FunFam" id="3.40.50.720:FF:000131">
    <property type="entry name" value="Short-chain dehydrogenase/reductase 3"/>
    <property type="match status" value="1"/>
</dbReference>
<dbReference type="SUPFAM" id="SSF51735">
    <property type="entry name" value="NAD(P)-binding Rossmann-fold domains"/>
    <property type="match status" value="1"/>
</dbReference>
<evidence type="ECO:0000256" key="14">
    <source>
        <dbReference type="ARBA" id="ARBA00082544"/>
    </source>
</evidence>
<dbReference type="InterPro" id="IPR036291">
    <property type="entry name" value="NAD(P)-bd_dom_sf"/>
</dbReference>
<feature type="region of interest" description="Disordered" evidence="15">
    <location>
        <begin position="271"/>
        <end position="357"/>
    </location>
</feature>
<feature type="region of interest" description="Disordered" evidence="15">
    <location>
        <begin position="1"/>
        <end position="34"/>
    </location>
</feature>
<dbReference type="GO" id="GO:0052650">
    <property type="term" value="F:all-trans-retinol dehydrogenase (NADP+) activity"/>
    <property type="evidence" value="ECO:0007669"/>
    <property type="project" value="UniProtKB-ARBA"/>
</dbReference>
<feature type="compositionally biased region" description="Polar residues" evidence="15">
    <location>
        <begin position="73"/>
        <end position="116"/>
    </location>
</feature>
<evidence type="ECO:0000313" key="18">
    <source>
        <dbReference type="Proteomes" id="UP000033647"/>
    </source>
</evidence>
<dbReference type="GO" id="GO:0004190">
    <property type="term" value="F:aspartic-type endopeptidase activity"/>
    <property type="evidence" value="ECO:0007669"/>
    <property type="project" value="UniProtKB-KW"/>
</dbReference>
<evidence type="ECO:0000256" key="6">
    <source>
        <dbReference type="ARBA" id="ARBA00022801"/>
    </source>
</evidence>
<evidence type="ECO:0000256" key="7">
    <source>
        <dbReference type="ARBA" id="ARBA00022857"/>
    </source>
</evidence>
<evidence type="ECO:0000256" key="11">
    <source>
        <dbReference type="ARBA" id="ARBA00023136"/>
    </source>
</evidence>
<dbReference type="Pfam" id="PF00106">
    <property type="entry name" value="adh_short"/>
    <property type="match status" value="1"/>
</dbReference>
<keyword evidence="5" id="KW-0064">Aspartyl protease</keyword>
<feature type="region of interest" description="Disordered" evidence="15">
    <location>
        <begin position="540"/>
        <end position="570"/>
    </location>
</feature>
<dbReference type="Pfam" id="PF00026">
    <property type="entry name" value="Asp"/>
    <property type="match status" value="1"/>
</dbReference>
<evidence type="ECO:0000313" key="17">
    <source>
        <dbReference type="EMBL" id="KJY01788.1"/>
    </source>
</evidence>
<feature type="compositionally biased region" description="Basic and acidic residues" evidence="15">
    <location>
        <begin position="694"/>
        <end position="717"/>
    </location>
</feature>
<dbReference type="EMBL" id="LAFY01000271">
    <property type="protein sequence ID" value="KJY01788.1"/>
    <property type="molecule type" value="Genomic_DNA"/>
</dbReference>
<evidence type="ECO:0000256" key="5">
    <source>
        <dbReference type="ARBA" id="ARBA00022750"/>
    </source>
</evidence>
<evidence type="ECO:0000256" key="10">
    <source>
        <dbReference type="ARBA" id="ARBA00023098"/>
    </source>
</evidence>
<protein>
    <recommendedName>
        <fullName evidence="13">Short-chain dehydrogenase/reductase 3</fullName>
    </recommendedName>
    <alternativeName>
        <fullName evidence="14">Retinal short-chain dehydrogenase/reductase 1</fullName>
    </alternativeName>
</protein>
<keyword evidence="6" id="KW-0378">Hydrolase</keyword>
<feature type="compositionally biased region" description="Acidic residues" evidence="15">
    <location>
        <begin position="322"/>
        <end position="344"/>
    </location>
</feature>
<dbReference type="Gene3D" id="2.40.70.10">
    <property type="entry name" value="Acid Proteases"/>
    <property type="match status" value="2"/>
</dbReference>
<dbReference type="MEROPS" id="A01.080"/>
<comment type="function">
    <text evidence="12">Catalyzes the reduction of all-trans-retinal to all-trans-retinol in the presence of NADPH.</text>
</comment>
<dbReference type="GO" id="GO:0006508">
    <property type="term" value="P:proteolysis"/>
    <property type="evidence" value="ECO:0007669"/>
    <property type="project" value="UniProtKB-KW"/>
</dbReference>
<feature type="compositionally biased region" description="Low complexity" evidence="15">
    <location>
        <begin position="117"/>
        <end position="134"/>
    </location>
</feature>
<evidence type="ECO:0000259" key="16">
    <source>
        <dbReference type="PROSITE" id="PS51767"/>
    </source>
</evidence>
<feature type="region of interest" description="Disordered" evidence="15">
    <location>
        <begin position="980"/>
        <end position="1018"/>
    </location>
</feature>
<sequence>MDRMPAGNNLDGYANNSHLFGDSQQPQQHQHQQYNAYETPSFLSTSGDSNHNFDASWGVNGNEFAGPHHSRGLQATPNYHVPTSFNNNNGQASPYARNANQSPPQFNQTSFANYSAQPQQTYQYRPPQQQQQQQCDPSLVTPSTGTTYNFFDAQHGNAGTIAPQALDRDTSTGQMYPYVGAGYQPSNLNQAHLNRNPPPNQSRQVNQNALIAAIPQGADAGMFGIIKFDDLARATNSERMGNFANVGKEPYEWNISRSAIPAYVARMSRNEMRRQTGHNPKILAKIGKKSSRQKSSAALPKALKAFSTSTSPGPQIKYEQDSSSDEESSDDDSSAYSDDDDESDSPLPSTRPDDSKGAVEYDTIKALWRSKRRDLEGEVIRKSLVDFWEVIKTIRDRWKVDIAAVAEAEQKKRVGELPLLKSRVKDQRDMIEVAFRTALKHGHRDIVSLLSENTSLVFVCYQVLLDRFKADDVNAGISKTILETMSLFTTLNNTKLEKVNLEKLLPRVQKKGDARVQFWVKKILQNAEAIAKDAAAQGAHKSSATVTMKPESPPGKRAGPEPVAGVKRSAAASGDGGVVKKLATGLSKTNGATANAKVNGASVKIANDATKVAASATAPAAARKTVVAKPSGFFSGLQSAAKKPGTSNADRNAAASTAAKPALTTRLAGKPAATAVAPTRPAFSFAETMANLAKPKEEKIAPRPQKEEKYEKPEDRAKRLRKEQRRKLHVRFKEREELVEIRYFTHDPDEELGHDASQMRDMSDVGGEGRVLKQHKAMEDLDDEDEIMEDVETLLDFSPPSLVDFSVVDEDERKRNYAPFGGGEMQPGSAERGKREAYENSTLLVFYPNPSDIPPNPREPADPYTGDSMTVQRFGDIEQKYADRAIQRRLQRFPRNQYPGQTNNTSFMMPQQPPAPSAAPATAAPDISAILASLKAAGTYNQPQQQPAPAYQFPVPAVPAPAPNIDLAAILANLAPQAQQQANSNANGPSANFGQQNSYGGGSGRGADKSKNPNYKTQPCKFWPIGKSSIILLDDIKTNYQQKHHLPSTYNKMEQKPIKLVRNEDYIRSGRKSLGHLVRKYDMTPTLECPFTVVHEMIEDGEKFFDKFKPGTHKNNSHTVSKMVTHEDASGKLGEVDAEDVQQDSEYLAQIAVGTPPQHCNVNFDSGSSDLWLWSTLLDKAVVKKGVATGHAIKYGDGSNAEGTVGTDEVSIGGIKLHNQGVELAKELSPQFQQSKGDGLCGLGFGAINTVKPMPVKTPVENMIGQSDIQPGSELFTAYLTNSKDHTTPCYTFGYIDSYLRDEGRIHYAPVDSSQGFWSVPSTSARVNDLELALVGGSAIMDTGTTLCLIDDNTCKAIYEAIPNSRYDSSQGGYLFPTSHSLDKIPVVKFAIGNDLFTIHKQDIAFADAGNGMTYGGIQSRGNLGFSIYGCSVLKGMYAIFDQGKQRFGWVQKDDKSTSMENEATGQKKNVPAATAAAPHPATGLTADPIGRFIKRTAFNPLFTLAFLLVARFSKRGADFAFDHPTALSRLRKLFYYGVFRWVSSYFDAGVLNNWTNDQYDWNREIVVVTGGAGGIGGQVVKLFAERGTKVVVLDVIPMTFEASSNVRYYKCDITSPTTIKKVADQIRAEVGEPTVLINNAGVARGKSLLNSTEKDVRFTFEVNTFAHYWLAHEFLPSMVKNNHGMIVTVASLAAYLAVPNMVDYASSKAAALSFHEGITAELSTLYNAPKVRTVVVNQGYTRTPLFKGYNGGSPFLMPSLEVDTVAEAIVKKVLSGSSGQVIVPGAGAVSTLIRAMPHWYQVRVRSQGVKFMEKWDGRQVIDVEKWKGGKDAEDVSASTVLVDAAKE</sequence>
<keyword evidence="4" id="KW-0812">Transmembrane</keyword>
<feature type="compositionally biased region" description="Low complexity" evidence="15">
    <location>
        <begin position="24"/>
        <end position="33"/>
    </location>
</feature>
<evidence type="ECO:0000256" key="9">
    <source>
        <dbReference type="ARBA" id="ARBA00023002"/>
    </source>
</evidence>
<dbReference type="CDD" id="cd06097">
    <property type="entry name" value="Aspergillopepsin_like"/>
    <property type="match status" value="1"/>
</dbReference>